<evidence type="ECO:0000256" key="1">
    <source>
        <dbReference type="SAM" id="MobiDB-lite"/>
    </source>
</evidence>
<feature type="signal peptide" evidence="2">
    <location>
        <begin position="1"/>
        <end position="20"/>
    </location>
</feature>
<protein>
    <submittedName>
        <fullName evidence="4">VWDE-like protein</fullName>
    </submittedName>
</protein>
<sequence length="2595" mass="289842">MKSGICLSLLLFLLVDYGRCSHDDIYCATDNDCHYTPYVCHLGSEENGYCSSKSCDTDNDCEFPLLECPSGWCRKKRCFNDSECGLANSECYNNYCDCKDGYLKEGLFCKPALGRSCSQRWDRSCSFQGEEINGYYQKAYQCKSSQCSCNSKYLRRDGDLCVPYPGHTCEISEDCGPHSNATCVNNVCDCKPGYVLSDDRCIWIFDLGCSTNEDCLYTGLECRLTEWGNFCRCPVGYAVRSANDLTCSKVLDSRCTDVHFCGDTEQVNYWRSYHSSHILSSQWEHRPHIGYRCNLEGTCSCGTGFIRSVDGLRCQQLYDVPCTNSSDCQGDQDVHTEGHVCQNGMCACNDMYNAESYWYSTYEDGGYQYSDHYICKPKIGSVHCDSSVYGTTCVQIQGSLLTHCEVGIEENGQCIRVLGHDCELNSEACKLVQNAECNSSYQCSCKNGFIKNDTSDSCFPVLVLNCTEELDCLAHLEDSTCADDSRCSCKQGFVELGAECISQELVDRGCYASVHQLPDMNRRSPNYILGSTETPIRDDLLPEGWYMLGAYMVSSSAHLPAGLSGICGTKYPISLKESLTADDLAVLELGEELQTQAVVADLVAEYIVQEIDVKLRRCSKNYQLFSPSLSVAFSAFCLGTGSNSSVESGDRWAEVVPELFFTREYDSETQEEMSIPHMYFKCYAFDHYYNSYRNDRNCNGCDRYYYYENDALYYSINWYVNGKHCKSFGPYRRYMLEYTDLNDTTIQTECGQTTVGFTIQCSYSWLETPFGQKSAPIFSEIEQTGFHSWAINTVSEGTHMMTNTYWTPLGCRTPSSTTDTTCLVEWELADSSVCPFPAQEDEHTLCGVAVYGLTELGLNQYGSWQNAVNEHILANWDWIGVSSNVETSGLKLLLDYTGYENSNIYKIQFQPTQTNHGIWNGYAIPDVLVEAYNGDIQTLEMIHLFGNENEGATTLSKTSSSGRRIVLPISDTGEFLFLKSNYYLVEVHIKLESSNQNSEVRLCAVTVRNGNEIFTVDLCESVYRKGFLYVDPLEDGILRTAYSFNETNLYTNRYRWWYTETQTLHDSDAIWLLNGVSLTIRRNGKTLEAIFKDSPGRERFIEMDGIGAIMYKQYRFNDGTYRTENGGFVESWRTQYTESLLNPNNHVSYAKTETYYQCRCPLVSEVPKEETITVEHRDTEYSNYYGPVGPVGYYYDEIQHTKKFTGVVKCDVLTECQEDTLGLDRPKSPFAVEIVEQLAVSADDAGLTCTFTTLPERMHKVEWYIGDSSVLDQGMDPAEPSLKIADIFTTSGSVCDLDKEITCSVTIYSSDGSTQQGPTFYSPPLLLSEREKIQGPFADVCVIVGKCYHELDANPSDNAYLCYPYLDFTTWILNLTLTRAPGDICVPGFGHCETIPGEAFCEVDSHVCLCSDTFEEINATCSQIGCVNDTDICREIMYGQCNGDVCVCEPWTELNNVNGHCHAKRTGSECDHTSECDHINGAMCVDRKCSCLDQFKELDFGCVPKVPGDECEPGGDHCMNIDHAFCNIDTHQCSCDDLHQLENGKCVLISCSFTDSVACDGITNAICTNSMCSCLSSAYIDQETGHCKNRELGDNCAKNEHCSGMTGGKCGLVNQTLHCICNEQYKENGNGCSPKEPGDSCILNENHCSLISGQVFCKSETEVCVCADTYADDNGRCVSKACSSSAECSQNAECKNDICACLITADLIPQTGTCELKVHGSQCNADEQCAHIEGAKCDQAMPRVCICDERYATVDGSCVFKEQGKLYLYTTEIIVSQTLDDDQHTALFRCDYSIDYGFHYQIDMSFGVKSHAIVDIFVDMFINDNEINATDIVRSTDASVSSVLKDMELHSLSPDAFQFDSKIKCSVTAFNDSGNNELKTVTSSFLTLFEVSTTNLLFNRGRTATFSVIQNVPFGCGSKNRVQCSLQYIVYDPVDSYDCTDATLAVLHSDTCGGRIDGVTVDGRRTIVWTKQVVNITVVVKNNDQYKLKNRFSLTLKTIPTGNAKPFWTGMSTGIEVHVQENAISREPHCYSHVDPHHGTFDNFHFENQNTGEFILVKHTSLPIIVQMVTEPCGQWGPIPTCACAVTMKSGGDVFTLNHCGGHLTKYLSNLDGTLKVYREQSTNYKVVFNTGMIVSIYVMTYGKYVLNIDIYPSPDDFGQVEGLCGNFNGDPTDDLAYRDTGDLWVPTDSSDRVWSWAVYPDTFSFSWELKDRPDDSLLSENNYLQPSLWNPKAKYCVCPDAANGNYDSICTFHSDDSCKTPVVRKGEIISREASEGKRKNRNKRSKTTNNGINKRLQRMRRQWRETFDNVQRMKRSTSLDTSSNMTTEEAVQFCTSAFVDCPTAISTNETEAGLNKTIQECAADVLSTGQSQWVVYHCDATTQNLEMTIEKNETFVDANPEIVFAVRNNSCRSNCSSNGQCKEGVCDCFDGYGTDLCMIALSVAPILDEAGDDGTCDIDDSDCSCLPIVGNGFVENATCKVIQFKADNTGIFSRFDEYTLPCSYLDLNEVCAPVKEAENRRRKRSDGNGTDVTNGFSEMFELSVSNDGSHFSIPSSVVILDTTCQETSVDLMGTTMVTLKYELFNFKFQQHLKC</sequence>
<feature type="chain" id="PRO_5045701180" evidence="2">
    <location>
        <begin position="21"/>
        <end position="2595"/>
    </location>
</feature>
<gene>
    <name evidence="4" type="ORF">MAR_008315</name>
</gene>
<dbReference type="Proteomes" id="UP001164746">
    <property type="component" value="Chromosome 4"/>
</dbReference>
<accession>A0ABY7DY89</accession>
<feature type="domain" description="VWFD" evidence="3">
    <location>
        <begin position="2028"/>
        <end position="2206"/>
    </location>
</feature>
<dbReference type="InterPro" id="IPR000742">
    <property type="entry name" value="EGF"/>
</dbReference>
<evidence type="ECO:0000256" key="2">
    <source>
        <dbReference type="SAM" id="SignalP"/>
    </source>
</evidence>
<evidence type="ECO:0000313" key="4">
    <source>
        <dbReference type="EMBL" id="WAR01757.1"/>
    </source>
</evidence>
<evidence type="ECO:0000259" key="3">
    <source>
        <dbReference type="PROSITE" id="PS51233"/>
    </source>
</evidence>
<dbReference type="EMBL" id="CP111015">
    <property type="protein sequence ID" value="WAR01757.1"/>
    <property type="molecule type" value="Genomic_DNA"/>
</dbReference>
<feature type="region of interest" description="Disordered" evidence="1">
    <location>
        <begin position="2270"/>
        <end position="2292"/>
    </location>
</feature>
<dbReference type="PANTHER" id="PTHR39069">
    <property type="entry name" value="ECDYSONE-INDUCIBLE GENE E1, ISOFORM A"/>
    <property type="match status" value="1"/>
</dbReference>
<dbReference type="InterPro" id="IPR006149">
    <property type="entry name" value="EB_dom"/>
</dbReference>
<dbReference type="InterPro" id="IPR001846">
    <property type="entry name" value="VWF_type-D"/>
</dbReference>
<organism evidence="4 5">
    <name type="scientific">Mya arenaria</name>
    <name type="common">Soft-shell clam</name>
    <dbReference type="NCBI Taxonomy" id="6604"/>
    <lineage>
        <taxon>Eukaryota</taxon>
        <taxon>Metazoa</taxon>
        <taxon>Spiralia</taxon>
        <taxon>Lophotrochozoa</taxon>
        <taxon>Mollusca</taxon>
        <taxon>Bivalvia</taxon>
        <taxon>Autobranchia</taxon>
        <taxon>Heteroconchia</taxon>
        <taxon>Euheterodonta</taxon>
        <taxon>Imparidentia</taxon>
        <taxon>Neoheterodontei</taxon>
        <taxon>Myida</taxon>
        <taxon>Myoidea</taxon>
        <taxon>Myidae</taxon>
        <taxon>Mya</taxon>
    </lineage>
</organism>
<dbReference type="SMART" id="SM00181">
    <property type="entry name" value="EGF"/>
    <property type="match status" value="9"/>
</dbReference>
<reference evidence="4" key="1">
    <citation type="submission" date="2022-11" db="EMBL/GenBank/DDBJ databases">
        <title>Centuries of genome instability and evolution in soft-shell clam transmissible cancer (bioRxiv).</title>
        <authorList>
            <person name="Hart S.F.M."/>
            <person name="Yonemitsu M.A."/>
            <person name="Giersch R.M."/>
            <person name="Beal B.F."/>
            <person name="Arriagada G."/>
            <person name="Davis B.W."/>
            <person name="Ostrander E.A."/>
            <person name="Goff S.P."/>
            <person name="Metzger M.J."/>
        </authorList>
    </citation>
    <scope>NUCLEOTIDE SEQUENCE</scope>
    <source>
        <strain evidence="4">MELC-2E11</strain>
        <tissue evidence="4">Siphon/mantle</tissue>
    </source>
</reference>
<evidence type="ECO:0000313" key="5">
    <source>
        <dbReference type="Proteomes" id="UP001164746"/>
    </source>
</evidence>
<dbReference type="PANTHER" id="PTHR39069:SF8">
    <property type="entry name" value="FI17111P1"/>
    <property type="match status" value="1"/>
</dbReference>
<dbReference type="PROSITE" id="PS51233">
    <property type="entry name" value="VWFD"/>
    <property type="match status" value="1"/>
</dbReference>
<name>A0ABY7DY89_MYAAR</name>
<keyword evidence="2" id="KW-0732">Signal</keyword>
<keyword evidence="5" id="KW-1185">Reference proteome</keyword>
<proteinExistence type="predicted"/>
<dbReference type="Pfam" id="PF01683">
    <property type="entry name" value="EB"/>
    <property type="match status" value="1"/>
</dbReference>